<dbReference type="STRING" id="1302685.SAMN05444408_106146"/>
<dbReference type="Proteomes" id="UP000184236">
    <property type="component" value="Unassembled WGS sequence"/>
</dbReference>
<evidence type="ECO:0000313" key="2">
    <source>
        <dbReference type="Proteomes" id="UP000184236"/>
    </source>
</evidence>
<organism evidence="1 2">
    <name type="scientific">Chryseobacterium takakiae</name>
    <dbReference type="NCBI Taxonomy" id="1302685"/>
    <lineage>
        <taxon>Bacteria</taxon>
        <taxon>Pseudomonadati</taxon>
        <taxon>Bacteroidota</taxon>
        <taxon>Flavobacteriia</taxon>
        <taxon>Flavobacteriales</taxon>
        <taxon>Weeksellaceae</taxon>
        <taxon>Chryseobacterium group</taxon>
        <taxon>Chryseobacterium</taxon>
    </lineage>
</organism>
<dbReference type="EMBL" id="FQVO01000006">
    <property type="protein sequence ID" value="SHE94731.1"/>
    <property type="molecule type" value="Genomic_DNA"/>
</dbReference>
<name>A0A1M4XMU5_9FLAO</name>
<keyword evidence="2" id="KW-1185">Reference proteome</keyword>
<gene>
    <name evidence="1" type="ORF">SAMN05444408_106146</name>
</gene>
<accession>A0A1M4XMU5</accession>
<dbReference type="PROSITE" id="PS51257">
    <property type="entry name" value="PROKAR_LIPOPROTEIN"/>
    <property type="match status" value="1"/>
</dbReference>
<sequence length="81" mass="9336">MQMMRKKISWLFLVTVFLSLFSCRNEQDILNESSANRNRDIISFAAFQKETQIQKVGEVISPLSISQKSIEYDDTLSGVPY</sequence>
<dbReference type="AlphaFoldDB" id="A0A1M4XMU5"/>
<reference evidence="2" key="1">
    <citation type="submission" date="2016-11" db="EMBL/GenBank/DDBJ databases">
        <authorList>
            <person name="Varghese N."/>
            <person name="Submissions S."/>
        </authorList>
    </citation>
    <scope>NUCLEOTIDE SEQUENCE [LARGE SCALE GENOMIC DNA]</scope>
    <source>
        <strain evidence="2">DSM 26898</strain>
    </source>
</reference>
<protein>
    <submittedName>
        <fullName evidence="1">Uncharacterized protein</fullName>
    </submittedName>
</protein>
<evidence type="ECO:0000313" key="1">
    <source>
        <dbReference type="EMBL" id="SHE94731.1"/>
    </source>
</evidence>
<proteinExistence type="predicted"/>